<sequence>MASKYSTSVSLDSSCRVMLVRMAFMEAILELHQTVQQRIRPFPARLVMSAFALWRLFPAFLALVPLVECCCGCGFPADSPGLVVNLPPLVCLVEWREPSQRVSARVWQSHDNTPGDDALAVMADEEARLASFTAVLGDSHATEVLEESCVSRYGLSVAVWGLVPSKDKEGWDIGGCLLAYRVGSVI</sequence>
<reference evidence="2" key="1">
    <citation type="journal article" date="2014" name="Genome Announc.">
        <title>Draft genome sequence of Colletotrichum sublineola, a destructive pathogen of cultivated sorghum.</title>
        <authorList>
            <person name="Baroncelli R."/>
            <person name="Sanz-Martin J.M."/>
            <person name="Rech G.E."/>
            <person name="Sukno S.A."/>
            <person name="Thon M.R."/>
        </authorList>
    </citation>
    <scope>NUCLEOTIDE SEQUENCE [LARGE SCALE GENOMIC DNA]</scope>
    <source>
        <strain evidence="2">TX430BB</strain>
    </source>
</reference>
<accession>A0A066XBD3</accession>
<keyword evidence="2" id="KW-1185">Reference proteome</keyword>
<comment type="caution">
    <text evidence="1">The sequence shown here is derived from an EMBL/GenBank/DDBJ whole genome shotgun (WGS) entry which is preliminary data.</text>
</comment>
<protein>
    <submittedName>
        <fullName evidence="1">Uncharacterized protein</fullName>
    </submittedName>
</protein>
<dbReference type="EMBL" id="JMSE01000957">
    <property type="protein sequence ID" value="KDN66212.1"/>
    <property type="molecule type" value="Genomic_DNA"/>
</dbReference>
<gene>
    <name evidence="1" type="ORF">CSUB01_11457</name>
</gene>
<organism evidence="1 2">
    <name type="scientific">Colletotrichum sublineola</name>
    <name type="common">Sorghum anthracnose fungus</name>
    <dbReference type="NCBI Taxonomy" id="1173701"/>
    <lineage>
        <taxon>Eukaryota</taxon>
        <taxon>Fungi</taxon>
        <taxon>Dikarya</taxon>
        <taxon>Ascomycota</taxon>
        <taxon>Pezizomycotina</taxon>
        <taxon>Sordariomycetes</taxon>
        <taxon>Hypocreomycetidae</taxon>
        <taxon>Glomerellales</taxon>
        <taxon>Glomerellaceae</taxon>
        <taxon>Colletotrichum</taxon>
        <taxon>Colletotrichum graminicola species complex</taxon>
    </lineage>
</organism>
<name>A0A066XBD3_COLSU</name>
<proteinExistence type="predicted"/>
<dbReference type="HOGENOM" id="CLU_1454306_0_0_1"/>
<dbReference type="Proteomes" id="UP000027238">
    <property type="component" value="Unassembled WGS sequence"/>
</dbReference>
<evidence type="ECO:0000313" key="1">
    <source>
        <dbReference type="EMBL" id="KDN66212.1"/>
    </source>
</evidence>
<dbReference type="AlphaFoldDB" id="A0A066XBD3"/>
<evidence type="ECO:0000313" key="2">
    <source>
        <dbReference type="Proteomes" id="UP000027238"/>
    </source>
</evidence>